<organism evidence="2 3">
    <name type="scientific">Durusdinium trenchii</name>
    <dbReference type="NCBI Taxonomy" id="1381693"/>
    <lineage>
        <taxon>Eukaryota</taxon>
        <taxon>Sar</taxon>
        <taxon>Alveolata</taxon>
        <taxon>Dinophyceae</taxon>
        <taxon>Suessiales</taxon>
        <taxon>Symbiodiniaceae</taxon>
        <taxon>Durusdinium</taxon>
    </lineage>
</organism>
<evidence type="ECO:0000313" key="2">
    <source>
        <dbReference type="EMBL" id="CAK8985474.1"/>
    </source>
</evidence>
<keyword evidence="1" id="KW-0812">Transmembrane</keyword>
<gene>
    <name evidence="2" type="ORF">SCF082_LOCUS166</name>
</gene>
<dbReference type="EMBL" id="CAXAMM010000015">
    <property type="protein sequence ID" value="CAK8985474.1"/>
    <property type="molecule type" value="Genomic_DNA"/>
</dbReference>
<sequence>MCEGNCACNLAAKVSFGVSVVLVLIGSIVYAIGAIQAADLAASSIIVDGQRSFTLQAEEGKYLAGFTFFGHRGMACEMHSQEIESQIPANAGFYESMCGWRRGSLKHNGQEVKAVGHYSPYDNDLNFYSLPIAFVTTSPTWVLDAAIDPSTVSDALALVGITMIGFLILCAGVIMCFVTCCAMCCNPEARQPAMVTTIVQPQQPCSVQALQHQPVIVGQPVMGQAVVGQPVPA</sequence>
<feature type="transmembrane region" description="Helical" evidence="1">
    <location>
        <begin position="155"/>
        <end position="184"/>
    </location>
</feature>
<protein>
    <submittedName>
        <fullName evidence="2">Uncharacterized protein</fullName>
    </submittedName>
</protein>
<accession>A0ABP0H8D9</accession>
<proteinExistence type="predicted"/>
<reference evidence="2 3" key="1">
    <citation type="submission" date="2024-02" db="EMBL/GenBank/DDBJ databases">
        <authorList>
            <person name="Chen Y."/>
            <person name="Shah S."/>
            <person name="Dougan E. K."/>
            <person name="Thang M."/>
            <person name="Chan C."/>
        </authorList>
    </citation>
    <scope>NUCLEOTIDE SEQUENCE [LARGE SCALE GENOMIC DNA]</scope>
</reference>
<evidence type="ECO:0000256" key="1">
    <source>
        <dbReference type="SAM" id="Phobius"/>
    </source>
</evidence>
<keyword evidence="1" id="KW-1133">Transmembrane helix</keyword>
<dbReference type="Proteomes" id="UP001642464">
    <property type="component" value="Unassembled WGS sequence"/>
</dbReference>
<comment type="caution">
    <text evidence="2">The sequence shown here is derived from an EMBL/GenBank/DDBJ whole genome shotgun (WGS) entry which is preliminary data.</text>
</comment>
<name>A0ABP0H8D9_9DINO</name>
<evidence type="ECO:0000313" key="3">
    <source>
        <dbReference type="Proteomes" id="UP001642464"/>
    </source>
</evidence>
<feature type="transmembrane region" description="Helical" evidence="1">
    <location>
        <begin position="20"/>
        <end position="42"/>
    </location>
</feature>
<keyword evidence="1" id="KW-0472">Membrane</keyword>
<keyword evidence="3" id="KW-1185">Reference proteome</keyword>